<feature type="domain" description="NAD-dependent epimerase/dehydratase" evidence="2">
    <location>
        <begin position="3"/>
        <end position="242"/>
    </location>
</feature>
<dbReference type="SUPFAM" id="SSF51735">
    <property type="entry name" value="NAD(P)-binding Rossmann-fold domains"/>
    <property type="match status" value="1"/>
</dbReference>
<dbReference type="Pfam" id="PF01370">
    <property type="entry name" value="Epimerase"/>
    <property type="match status" value="1"/>
</dbReference>
<dbReference type="CDD" id="cd08946">
    <property type="entry name" value="SDR_e"/>
    <property type="match status" value="1"/>
</dbReference>
<evidence type="ECO:0000313" key="4">
    <source>
        <dbReference type="Proteomes" id="UP000676565"/>
    </source>
</evidence>
<dbReference type="InterPro" id="IPR001509">
    <property type="entry name" value="Epimerase_deHydtase"/>
</dbReference>
<comment type="similarity">
    <text evidence="1">Belongs to the NAD(P)-dependent epimerase/dehydratase family.</text>
</comment>
<dbReference type="EMBL" id="JAGKQQ010000001">
    <property type="protein sequence ID" value="MBP3958008.1"/>
    <property type="molecule type" value="Genomic_DNA"/>
</dbReference>
<sequence length="337" mass="36364">MRVLITGGYGFIGAWIIRNLLSRGDQVWVFDLREDARRLRLVLPESEVAKVTFVQGDVTDLKALSTAIAAHQISHIIHLAGLQVPTCRTDPMLGAKVNVLGTLAVFEAVKAAGDQVKRLVYASSAAVFGGPDKYPAGAQPDEAPLVPSTHYGVFKCCNEGNARIYFQDSGISSVGLRPWTVYGVGRDLGMTSEPTKAIKAVLLGRPYHINFGGSSDFQYVDDVAKTFIYSMDRPYSGAKSYNLRGAVIAMKEFHAALTAVLPEAAKLVTFGTTQIAIAYDLSDDGLQRDLGPMPKTALETGIRETVAIFKQLQSEGRLDTADLEAPKMAPVTVADEP</sequence>
<reference evidence="3 4" key="1">
    <citation type="submission" date="2021-04" db="EMBL/GenBank/DDBJ databases">
        <authorList>
            <person name="Ivanova A."/>
        </authorList>
    </citation>
    <scope>NUCLEOTIDE SEQUENCE [LARGE SCALE GENOMIC DNA]</scope>
    <source>
        <strain evidence="3 4">G18</strain>
    </source>
</reference>
<evidence type="ECO:0000256" key="1">
    <source>
        <dbReference type="ARBA" id="ARBA00007637"/>
    </source>
</evidence>
<evidence type="ECO:0000313" key="3">
    <source>
        <dbReference type="EMBL" id="MBP3958008.1"/>
    </source>
</evidence>
<accession>A0ABS5BWE3</accession>
<comment type="caution">
    <text evidence="3">The sequence shown here is derived from an EMBL/GenBank/DDBJ whole genome shotgun (WGS) entry which is preliminary data.</text>
</comment>
<dbReference type="Proteomes" id="UP000676565">
    <property type="component" value="Unassembled WGS sequence"/>
</dbReference>
<name>A0ABS5BWE3_9BACT</name>
<keyword evidence="4" id="KW-1185">Reference proteome</keyword>
<dbReference type="Gene3D" id="3.40.50.720">
    <property type="entry name" value="NAD(P)-binding Rossmann-like Domain"/>
    <property type="match status" value="1"/>
</dbReference>
<dbReference type="InterPro" id="IPR036291">
    <property type="entry name" value="NAD(P)-bd_dom_sf"/>
</dbReference>
<organism evidence="3 4">
    <name type="scientific">Gemmata palustris</name>
    <dbReference type="NCBI Taxonomy" id="2822762"/>
    <lineage>
        <taxon>Bacteria</taxon>
        <taxon>Pseudomonadati</taxon>
        <taxon>Planctomycetota</taxon>
        <taxon>Planctomycetia</taxon>
        <taxon>Gemmatales</taxon>
        <taxon>Gemmataceae</taxon>
        <taxon>Gemmata</taxon>
    </lineage>
</organism>
<dbReference type="RefSeq" id="WP_210657598.1">
    <property type="nucleotide sequence ID" value="NZ_JAGKQQ010000001.1"/>
</dbReference>
<evidence type="ECO:0000259" key="2">
    <source>
        <dbReference type="Pfam" id="PF01370"/>
    </source>
</evidence>
<protein>
    <submittedName>
        <fullName evidence="3">NAD(P)-dependent oxidoreductase</fullName>
    </submittedName>
</protein>
<proteinExistence type="inferred from homology"/>
<dbReference type="PANTHER" id="PTHR43000">
    <property type="entry name" value="DTDP-D-GLUCOSE 4,6-DEHYDRATASE-RELATED"/>
    <property type="match status" value="1"/>
</dbReference>
<gene>
    <name evidence="3" type="ORF">J8F10_22360</name>
</gene>